<evidence type="ECO:0000313" key="2">
    <source>
        <dbReference type="EMBL" id="NYJ75757.1"/>
    </source>
</evidence>
<dbReference type="GO" id="GO:0004029">
    <property type="term" value="F:aldehyde dehydrogenase (NAD+) activity"/>
    <property type="evidence" value="ECO:0007669"/>
    <property type="project" value="TreeGrafter"/>
</dbReference>
<dbReference type="InterPro" id="IPR051783">
    <property type="entry name" value="NAD(P)-dependent_oxidoreduct"/>
</dbReference>
<proteinExistence type="predicted"/>
<dbReference type="SUPFAM" id="SSF51735">
    <property type="entry name" value="NAD(P)-binding Rossmann-fold domains"/>
    <property type="match status" value="1"/>
</dbReference>
<protein>
    <submittedName>
        <fullName evidence="2">Nucleoside-diphosphate-sugar epimerase</fullName>
    </submittedName>
</protein>
<dbReference type="AlphaFoldDB" id="A0A853DGE3"/>
<evidence type="ECO:0000313" key="3">
    <source>
        <dbReference type="Proteomes" id="UP000571817"/>
    </source>
</evidence>
<dbReference type="RefSeq" id="WP_179482673.1">
    <property type="nucleotide sequence ID" value="NZ_JACCFW010000001.1"/>
</dbReference>
<dbReference type="Pfam" id="PF01370">
    <property type="entry name" value="Epimerase"/>
    <property type="match status" value="1"/>
</dbReference>
<evidence type="ECO:0000259" key="1">
    <source>
        <dbReference type="Pfam" id="PF01370"/>
    </source>
</evidence>
<sequence>MDKHVVVGAGPVGSAVAQQLVERGAEVVVVTRSGTAVPGTTAVAADASNAARLSEICAGARAIYNCINPPYDQWQETWPPMAQALLAAAESSGAVLVTTASLYPYGPVDGPMTQGMPDSATGHKAKVRARMTADAMEAHRAGRLHAVEVRGSDYLGGNSYMEATITPAFRKGRTAYVPADLDAPHTFTNVQDMARTLIAAAYDPSSWGKVWHAPSVAPSTMRELATIAAAQLGAKPKVRSMPYAAVWIGGVFNPFIKEMRETQYQFRGPYVMDSSAAQEHFGITPTPLEDSVRLDLAHTAQRA</sequence>
<accession>A0A853DGE3</accession>
<dbReference type="InterPro" id="IPR036291">
    <property type="entry name" value="NAD(P)-bd_dom_sf"/>
</dbReference>
<organism evidence="2 3">
    <name type="scientific">Allobranchiibius huperziae</name>
    <dbReference type="NCBI Taxonomy" id="1874116"/>
    <lineage>
        <taxon>Bacteria</taxon>
        <taxon>Bacillati</taxon>
        <taxon>Actinomycetota</taxon>
        <taxon>Actinomycetes</taxon>
        <taxon>Micrococcales</taxon>
        <taxon>Dermacoccaceae</taxon>
        <taxon>Allobranchiibius</taxon>
    </lineage>
</organism>
<comment type="caution">
    <text evidence="2">The sequence shown here is derived from an EMBL/GenBank/DDBJ whole genome shotgun (WGS) entry which is preliminary data.</text>
</comment>
<reference evidence="2 3" key="1">
    <citation type="submission" date="2020-07" db="EMBL/GenBank/DDBJ databases">
        <title>Sequencing the genomes of 1000 actinobacteria strains.</title>
        <authorList>
            <person name="Klenk H.-P."/>
        </authorList>
    </citation>
    <scope>NUCLEOTIDE SEQUENCE [LARGE SCALE GENOMIC DNA]</scope>
    <source>
        <strain evidence="2 3">DSM 29531</strain>
    </source>
</reference>
<feature type="domain" description="NAD-dependent epimerase/dehydratase" evidence="1">
    <location>
        <begin position="6"/>
        <end position="204"/>
    </location>
</feature>
<dbReference type="EMBL" id="JACCFW010000001">
    <property type="protein sequence ID" value="NYJ75757.1"/>
    <property type="molecule type" value="Genomic_DNA"/>
</dbReference>
<name>A0A853DGE3_9MICO</name>
<dbReference type="GO" id="GO:0005737">
    <property type="term" value="C:cytoplasm"/>
    <property type="evidence" value="ECO:0007669"/>
    <property type="project" value="TreeGrafter"/>
</dbReference>
<dbReference type="InterPro" id="IPR001509">
    <property type="entry name" value="Epimerase_deHydtase"/>
</dbReference>
<dbReference type="PANTHER" id="PTHR48079:SF6">
    <property type="entry name" value="NAD(P)-BINDING DOMAIN-CONTAINING PROTEIN-RELATED"/>
    <property type="match status" value="1"/>
</dbReference>
<keyword evidence="3" id="KW-1185">Reference proteome</keyword>
<gene>
    <name evidence="2" type="ORF">HNR15_002720</name>
</gene>
<dbReference type="Gene3D" id="3.40.50.720">
    <property type="entry name" value="NAD(P)-binding Rossmann-like Domain"/>
    <property type="match status" value="1"/>
</dbReference>
<dbReference type="PANTHER" id="PTHR48079">
    <property type="entry name" value="PROTEIN YEEZ"/>
    <property type="match status" value="1"/>
</dbReference>
<dbReference type="Proteomes" id="UP000571817">
    <property type="component" value="Unassembled WGS sequence"/>
</dbReference>